<evidence type="ECO:0000313" key="3">
    <source>
        <dbReference type="Proteomes" id="UP001642409"/>
    </source>
</evidence>
<comment type="caution">
    <text evidence="1">The sequence shown here is derived from an EMBL/GenBank/DDBJ whole genome shotgun (WGS) entry which is preliminary data.</text>
</comment>
<proteinExistence type="predicted"/>
<reference evidence="2 3" key="2">
    <citation type="submission" date="2024-07" db="EMBL/GenBank/DDBJ databases">
        <authorList>
            <person name="Akdeniz Z."/>
        </authorList>
    </citation>
    <scope>NUCLEOTIDE SEQUENCE [LARGE SCALE GENOMIC DNA]</scope>
</reference>
<dbReference type="EMBL" id="CAXDID020000272">
    <property type="protein sequence ID" value="CAL6068415.1"/>
    <property type="molecule type" value="Genomic_DNA"/>
</dbReference>
<gene>
    <name evidence="1" type="ORF">HINF_LOCUS34280</name>
    <name evidence="2" type="ORF">HINF_LOCUS53492</name>
</gene>
<protein>
    <submittedName>
        <fullName evidence="2">Hypothetical_protein</fullName>
    </submittedName>
</protein>
<dbReference type="AlphaFoldDB" id="A0AA86PUM8"/>
<name>A0AA86PUM8_9EUKA</name>
<keyword evidence="3" id="KW-1185">Reference proteome</keyword>
<dbReference type="Proteomes" id="UP001642409">
    <property type="component" value="Unassembled WGS sequence"/>
</dbReference>
<sequence>MSSINPRANLYEFPFQSFAACVFSMIQFEKPQYRIVLRLQPQFIPTWSQWKLFDHLALIWFIIQRESILLTPCSISIFSINSCLTLEKALFTSNLMATRPPSIARASLCLANCIPDGVIANQFQLILILLTKRLLSMEWQQESSASWTYTGLQSCFPSLSSLCLSMYTTLDLYSLDLSLIVTALYIYIYIRLKVETLACESPCFAFESLNEVCLCRLEEVK</sequence>
<evidence type="ECO:0000313" key="2">
    <source>
        <dbReference type="EMBL" id="CAL6068415.1"/>
    </source>
</evidence>
<reference evidence="1" key="1">
    <citation type="submission" date="2023-06" db="EMBL/GenBank/DDBJ databases">
        <authorList>
            <person name="Kurt Z."/>
        </authorList>
    </citation>
    <scope>NUCLEOTIDE SEQUENCE</scope>
</reference>
<evidence type="ECO:0000313" key="1">
    <source>
        <dbReference type="EMBL" id="CAI9946635.1"/>
    </source>
</evidence>
<dbReference type="EMBL" id="CATOUU010000763">
    <property type="protein sequence ID" value="CAI9946635.1"/>
    <property type="molecule type" value="Genomic_DNA"/>
</dbReference>
<accession>A0AA86PUM8</accession>
<organism evidence="1">
    <name type="scientific">Hexamita inflata</name>
    <dbReference type="NCBI Taxonomy" id="28002"/>
    <lineage>
        <taxon>Eukaryota</taxon>
        <taxon>Metamonada</taxon>
        <taxon>Diplomonadida</taxon>
        <taxon>Hexamitidae</taxon>
        <taxon>Hexamitinae</taxon>
        <taxon>Hexamita</taxon>
    </lineage>
</organism>